<feature type="signal peptide" evidence="5">
    <location>
        <begin position="1"/>
        <end position="24"/>
    </location>
</feature>
<dbReference type="PROSITE" id="PS50835">
    <property type="entry name" value="IG_LIKE"/>
    <property type="match status" value="1"/>
</dbReference>
<dbReference type="PANTHER" id="PTHR12080:SF48">
    <property type="entry name" value="IMMUNOGLOBULIN SUBTYPE DOMAIN-CONTAINING PROTEIN"/>
    <property type="match status" value="1"/>
</dbReference>
<evidence type="ECO:0000313" key="8">
    <source>
        <dbReference type="Proteomes" id="UP000694392"/>
    </source>
</evidence>
<dbReference type="InterPro" id="IPR013783">
    <property type="entry name" value="Ig-like_fold"/>
</dbReference>
<dbReference type="SUPFAM" id="SSF48726">
    <property type="entry name" value="Immunoglobulin"/>
    <property type="match status" value="2"/>
</dbReference>
<organism evidence="7 8">
    <name type="scientific">Sphenodon punctatus</name>
    <name type="common">Tuatara</name>
    <name type="synonym">Hatteria punctata</name>
    <dbReference type="NCBI Taxonomy" id="8508"/>
    <lineage>
        <taxon>Eukaryota</taxon>
        <taxon>Metazoa</taxon>
        <taxon>Chordata</taxon>
        <taxon>Craniata</taxon>
        <taxon>Vertebrata</taxon>
        <taxon>Euteleostomi</taxon>
        <taxon>Lepidosauria</taxon>
        <taxon>Sphenodontia</taxon>
        <taxon>Sphenodontidae</taxon>
        <taxon>Sphenodon</taxon>
    </lineage>
</organism>
<dbReference type="PANTHER" id="PTHR12080">
    <property type="entry name" value="SIGNALING LYMPHOCYTIC ACTIVATION MOLECULE"/>
    <property type="match status" value="1"/>
</dbReference>
<accession>A0A8D0L1J4</accession>
<evidence type="ECO:0000256" key="3">
    <source>
        <dbReference type="ARBA" id="ARBA00023136"/>
    </source>
</evidence>
<dbReference type="Ensembl" id="ENSSPUT00000001950.1">
    <property type="protein sequence ID" value="ENSSPUP00000001850.1"/>
    <property type="gene ID" value="ENSSPUG00000001434.1"/>
</dbReference>
<feature type="chain" id="PRO_5034321463" description="Ig-like domain-containing protein" evidence="5">
    <location>
        <begin position="25"/>
        <end position="222"/>
    </location>
</feature>
<dbReference type="GeneTree" id="ENSGT01030000234540"/>
<dbReference type="Gene3D" id="2.60.40.10">
    <property type="entry name" value="Immunoglobulins"/>
    <property type="match status" value="2"/>
</dbReference>
<protein>
    <recommendedName>
        <fullName evidence="6">Ig-like domain-containing protein</fullName>
    </recommendedName>
</protein>
<comment type="subcellular location">
    <subcellularLocation>
        <location evidence="1">Membrane</location>
    </subcellularLocation>
</comment>
<name>A0A8D0L1J4_SPHPU</name>
<dbReference type="GO" id="GO:0016020">
    <property type="term" value="C:membrane"/>
    <property type="evidence" value="ECO:0007669"/>
    <property type="project" value="UniProtKB-SubCell"/>
</dbReference>
<proteinExistence type="predicted"/>
<evidence type="ECO:0000256" key="1">
    <source>
        <dbReference type="ARBA" id="ARBA00004370"/>
    </source>
</evidence>
<sequence length="222" mass="25398">MASRTMFLLDIVLVIMSVLTAFEAKEVQRKEVNGIVHGNVFLTPNTHVPEDCRKIEWSFNDTLRILTTENNGTVEYHNQSLKKRFIYHKNNTLEIIMLQESDASTYRVDIKLTSGAVERENIQLDVYDHVSKPKLTLLDKKEEGGWCNVTLHCVASGKGVIYQWWKDDDPLYEMGSNLMVTLHSEKKALYKCNASNPVSSETSTMHYEKPCTFEGNTQTAFL</sequence>
<evidence type="ECO:0000256" key="4">
    <source>
        <dbReference type="ARBA" id="ARBA00023180"/>
    </source>
</evidence>
<evidence type="ECO:0000256" key="5">
    <source>
        <dbReference type="SAM" id="SignalP"/>
    </source>
</evidence>
<dbReference type="InterPro" id="IPR007110">
    <property type="entry name" value="Ig-like_dom"/>
</dbReference>
<dbReference type="OMA" id="YFNTKFK"/>
<keyword evidence="8" id="KW-1185">Reference proteome</keyword>
<dbReference type="AlphaFoldDB" id="A0A8D0L1J4"/>
<feature type="domain" description="Ig-like" evidence="6">
    <location>
        <begin position="133"/>
        <end position="203"/>
    </location>
</feature>
<reference evidence="7" key="1">
    <citation type="submission" date="2025-08" db="UniProtKB">
        <authorList>
            <consortium name="Ensembl"/>
        </authorList>
    </citation>
    <scope>IDENTIFICATION</scope>
</reference>
<evidence type="ECO:0000259" key="6">
    <source>
        <dbReference type="PROSITE" id="PS50835"/>
    </source>
</evidence>
<keyword evidence="3" id="KW-0472">Membrane</keyword>
<dbReference type="InterPro" id="IPR015631">
    <property type="entry name" value="CD2/SLAM_rcpt"/>
</dbReference>
<keyword evidence="4" id="KW-0325">Glycoprotein</keyword>
<dbReference type="Proteomes" id="UP000694392">
    <property type="component" value="Unplaced"/>
</dbReference>
<evidence type="ECO:0000256" key="2">
    <source>
        <dbReference type="ARBA" id="ARBA00022729"/>
    </source>
</evidence>
<keyword evidence="2 5" id="KW-0732">Signal</keyword>
<evidence type="ECO:0000313" key="7">
    <source>
        <dbReference type="Ensembl" id="ENSSPUP00000001850.1"/>
    </source>
</evidence>
<reference evidence="7" key="2">
    <citation type="submission" date="2025-09" db="UniProtKB">
        <authorList>
            <consortium name="Ensembl"/>
        </authorList>
    </citation>
    <scope>IDENTIFICATION</scope>
</reference>
<dbReference type="InterPro" id="IPR036179">
    <property type="entry name" value="Ig-like_dom_sf"/>
</dbReference>